<dbReference type="GO" id="GO:0016757">
    <property type="term" value="F:glycosyltransferase activity"/>
    <property type="evidence" value="ECO:0007669"/>
    <property type="project" value="TreeGrafter"/>
</dbReference>
<dbReference type="Proteomes" id="UP000265848">
    <property type="component" value="Unassembled WGS sequence"/>
</dbReference>
<dbReference type="RefSeq" id="WP_119399832.1">
    <property type="nucleotide sequence ID" value="NZ_QWJJ01000013.1"/>
</dbReference>
<dbReference type="PANTHER" id="PTHR45947">
    <property type="entry name" value="SULFOQUINOVOSYL TRANSFERASE SQD2"/>
    <property type="match status" value="1"/>
</dbReference>
<dbReference type="EMBL" id="QWJJ01000013">
    <property type="protein sequence ID" value="RII37908.1"/>
    <property type="molecule type" value="Genomic_DNA"/>
</dbReference>
<organism evidence="1 2">
    <name type="scientific">Pseudooceanicola sediminis</name>
    <dbReference type="NCBI Taxonomy" id="2211117"/>
    <lineage>
        <taxon>Bacteria</taxon>
        <taxon>Pseudomonadati</taxon>
        <taxon>Pseudomonadota</taxon>
        <taxon>Alphaproteobacteria</taxon>
        <taxon>Rhodobacterales</taxon>
        <taxon>Paracoccaceae</taxon>
        <taxon>Pseudooceanicola</taxon>
    </lineage>
</organism>
<dbReference type="Pfam" id="PF13692">
    <property type="entry name" value="Glyco_trans_1_4"/>
    <property type="match status" value="1"/>
</dbReference>
<evidence type="ECO:0000313" key="2">
    <source>
        <dbReference type="Proteomes" id="UP000265848"/>
    </source>
</evidence>
<accession>A0A399IXK4</accession>
<dbReference type="InterPro" id="IPR050194">
    <property type="entry name" value="Glycosyltransferase_grp1"/>
</dbReference>
<keyword evidence="2" id="KW-1185">Reference proteome</keyword>
<reference evidence="1 2" key="1">
    <citation type="submission" date="2018-08" db="EMBL/GenBank/DDBJ databases">
        <title>Pseudooceanicola sediminis CY03 in the family Rhodobacteracea.</title>
        <authorList>
            <person name="Zhang Y.-J."/>
        </authorList>
    </citation>
    <scope>NUCLEOTIDE SEQUENCE [LARGE SCALE GENOMIC DNA]</scope>
    <source>
        <strain evidence="1 2">CY03</strain>
    </source>
</reference>
<dbReference type="AlphaFoldDB" id="A0A399IXK4"/>
<proteinExistence type="predicted"/>
<keyword evidence="1" id="KW-0808">Transferase</keyword>
<dbReference type="SUPFAM" id="SSF53756">
    <property type="entry name" value="UDP-Glycosyltransferase/glycogen phosphorylase"/>
    <property type="match status" value="1"/>
</dbReference>
<comment type="caution">
    <text evidence="1">The sequence shown here is derived from an EMBL/GenBank/DDBJ whole genome shotgun (WGS) entry which is preliminary data.</text>
</comment>
<dbReference type="Gene3D" id="3.40.50.2000">
    <property type="entry name" value="Glycogen Phosphorylase B"/>
    <property type="match status" value="2"/>
</dbReference>
<dbReference type="OrthoDB" id="9790710at2"/>
<dbReference type="CDD" id="cd03801">
    <property type="entry name" value="GT4_PimA-like"/>
    <property type="match status" value="1"/>
</dbReference>
<dbReference type="PANTHER" id="PTHR45947:SF3">
    <property type="entry name" value="SULFOQUINOVOSYL TRANSFERASE SQD2"/>
    <property type="match status" value="1"/>
</dbReference>
<evidence type="ECO:0000313" key="1">
    <source>
        <dbReference type="EMBL" id="RII37908.1"/>
    </source>
</evidence>
<name>A0A399IXK4_9RHOB</name>
<sequence>MRIAFYAPLKSPDHPVPSGDRLMARLLMAALRQGEDRVELASQLRSYLGDAQDWQGLAKLQAAADVERDRLRALWQRDGPPDLWLCYHPYYKAPDLIGPALCKEFSRPYVTVEASYSARRNHGIWAGMQAQVHAAVSAASVNICLTARDHDGLKEGVPRARLARLAPFIDATALLKRAPEPQPTRLICVAMMRAGDKADSYAHLAAALDRLQDLPWHLTIVGDGPARAQIEARFAAFAPERLSWVGQQDEATIAGLLAQSAIYVWPGCGEAFGLAYLEAQAAGVPVLAWRTAGVPEVVADGVSGVLTPEGDDGAYADALASLLQDAPRRAALAQGARARVAQHHTLQVAAAALKQTLGDITGGRT</sequence>
<gene>
    <name evidence="1" type="ORF">DL237_14635</name>
</gene>
<protein>
    <submittedName>
        <fullName evidence="1">Glycosyltransferase</fullName>
    </submittedName>
</protein>